<feature type="region of interest" description="Disordered" evidence="1">
    <location>
        <begin position="73"/>
        <end position="120"/>
    </location>
</feature>
<reference evidence="3 4" key="1">
    <citation type="submission" date="2021-04" db="EMBL/GenBank/DDBJ databases">
        <authorList>
            <person name="De Guttry C."/>
            <person name="Zahm M."/>
            <person name="Klopp C."/>
            <person name="Cabau C."/>
            <person name="Louis A."/>
            <person name="Berthelot C."/>
            <person name="Parey E."/>
            <person name="Roest Crollius H."/>
            <person name="Montfort J."/>
            <person name="Robinson-Rechavi M."/>
            <person name="Bucao C."/>
            <person name="Bouchez O."/>
            <person name="Gislard M."/>
            <person name="Lluch J."/>
            <person name="Milhes M."/>
            <person name="Lampietro C."/>
            <person name="Lopez Roques C."/>
            <person name="Donnadieu C."/>
            <person name="Braasch I."/>
            <person name="Desvignes T."/>
            <person name="Postlethwait J."/>
            <person name="Bobe J."/>
            <person name="Wedekind C."/>
            <person name="Guiguen Y."/>
        </authorList>
    </citation>
    <scope>NUCLEOTIDE SEQUENCE [LARGE SCALE GENOMIC DNA]</scope>
    <source>
        <strain evidence="3">Cs_M1</strain>
        <tissue evidence="3">Blood</tissue>
    </source>
</reference>
<keyword evidence="4" id="KW-1185">Reference proteome</keyword>
<feature type="compositionally biased region" description="Low complexity" evidence="1">
    <location>
        <begin position="96"/>
        <end position="115"/>
    </location>
</feature>
<dbReference type="InterPro" id="IPR039251">
    <property type="entry name" value="OXLD1"/>
</dbReference>
<sequence>MFSLRVNIMGSSSSLQKLCILYLLHLGQRIPQRFQLPWVKPYLRLGTIRSVTTGPDLTSPTCSVSTIDCIGPDSATPPTLNTSPTDSRRQTATTVSSPESGPGPSTSDSPPAKADGPPPAPTHCCMSGCHNCVWIEHTEQLLTYYCNGGLGIEKALAAIEENVPDENLKAFLKMEIRMMKKSSF</sequence>
<accession>A0AAN8MKA8</accession>
<name>A0AAN8MKA8_9TELE</name>
<dbReference type="PANTHER" id="PTHR21193">
    <property type="entry name" value="OXIDOREDUCTASE-LIKE DOMAIN-CONTAINING PROTEIN 1"/>
    <property type="match status" value="1"/>
</dbReference>
<feature type="domain" description="Oxidoreductase-like" evidence="2">
    <location>
        <begin position="117"/>
        <end position="144"/>
    </location>
</feature>
<dbReference type="InterPro" id="IPR019180">
    <property type="entry name" value="Oxidoreductase-like_N"/>
</dbReference>
<gene>
    <name evidence="3" type="ORF">J4Q44_G00003960</name>
</gene>
<dbReference type="Proteomes" id="UP001356427">
    <property type="component" value="Unassembled WGS sequence"/>
</dbReference>
<dbReference type="EMBL" id="JAGTTL010000001">
    <property type="protein sequence ID" value="KAK6328418.1"/>
    <property type="molecule type" value="Genomic_DNA"/>
</dbReference>
<dbReference type="PANTHER" id="PTHR21193:SF3">
    <property type="entry name" value="OXIDOREDUCTASE-LIKE DOMAIN-CONTAINING PROTEIN 1"/>
    <property type="match status" value="1"/>
</dbReference>
<comment type="caution">
    <text evidence="3">The sequence shown here is derived from an EMBL/GenBank/DDBJ whole genome shotgun (WGS) entry which is preliminary data.</text>
</comment>
<evidence type="ECO:0000259" key="2">
    <source>
        <dbReference type="Pfam" id="PF09791"/>
    </source>
</evidence>
<evidence type="ECO:0000313" key="3">
    <source>
        <dbReference type="EMBL" id="KAK6328418.1"/>
    </source>
</evidence>
<dbReference type="Pfam" id="PF09791">
    <property type="entry name" value="Oxidored-like"/>
    <property type="match status" value="1"/>
</dbReference>
<dbReference type="GO" id="GO:0005739">
    <property type="term" value="C:mitochondrion"/>
    <property type="evidence" value="ECO:0007669"/>
    <property type="project" value="TreeGrafter"/>
</dbReference>
<organism evidence="3 4">
    <name type="scientific">Coregonus suidteri</name>
    <dbReference type="NCBI Taxonomy" id="861788"/>
    <lineage>
        <taxon>Eukaryota</taxon>
        <taxon>Metazoa</taxon>
        <taxon>Chordata</taxon>
        <taxon>Craniata</taxon>
        <taxon>Vertebrata</taxon>
        <taxon>Euteleostomi</taxon>
        <taxon>Actinopterygii</taxon>
        <taxon>Neopterygii</taxon>
        <taxon>Teleostei</taxon>
        <taxon>Protacanthopterygii</taxon>
        <taxon>Salmoniformes</taxon>
        <taxon>Salmonidae</taxon>
        <taxon>Coregoninae</taxon>
        <taxon>Coregonus</taxon>
    </lineage>
</organism>
<proteinExistence type="predicted"/>
<feature type="compositionally biased region" description="Polar residues" evidence="1">
    <location>
        <begin position="76"/>
        <end position="95"/>
    </location>
</feature>
<dbReference type="AlphaFoldDB" id="A0AAN8MKA8"/>
<evidence type="ECO:0000256" key="1">
    <source>
        <dbReference type="SAM" id="MobiDB-lite"/>
    </source>
</evidence>
<evidence type="ECO:0000313" key="4">
    <source>
        <dbReference type="Proteomes" id="UP001356427"/>
    </source>
</evidence>
<protein>
    <recommendedName>
        <fullName evidence="2">Oxidoreductase-like domain-containing protein</fullName>
    </recommendedName>
</protein>